<proteinExistence type="predicted"/>
<dbReference type="Proteomes" id="UP000034228">
    <property type="component" value="Unassembled WGS sequence"/>
</dbReference>
<sequence>MESDYVENVFIAFVKDAKAISSNGKYSRVVASFDIEKIFKRSEVMPTTVETYLDSAACGFPIEVGSKYVFITDINGSVNYCTSRLIPKYSYDLEIERYLKDLEANMSKLEITKH</sequence>
<dbReference type="Gene3D" id="2.40.50.120">
    <property type="match status" value="1"/>
</dbReference>
<evidence type="ECO:0000313" key="2">
    <source>
        <dbReference type="Proteomes" id="UP000034228"/>
    </source>
</evidence>
<comment type="caution">
    <text evidence="1">The sequence shown here is derived from an EMBL/GenBank/DDBJ whole genome shotgun (WGS) entry which is preliminary data.</text>
</comment>
<accession>A0A0M2V5F2</accession>
<gene>
    <name evidence="1" type="ORF">WG68_15215</name>
</gene>
<dbReference type="SUPFAM" id="SSF50242">
    <property type="entry name" value="TIMP-like"/>
    <property type="match status" value="1"/>
</dbReference>
<name>A0A0M2V5F2_9GAMM</name>
<dbReference type="EMBL" id="LAHO01000016">
    <property type="protein sequence ID" value="KKO44403.1"/>
    <property type="molecule type" value="Genomic_DNA"/>
</dbReference>
<evidence type="ECO:0000313" key="1">
    <source>
        <dbReference type="EMBL" id="KKO44403.1"/>
    </source>
</evidence>
<organism evidence="1 2">
    <name type="scientific">Arsukibacterium ikkense</name>
    <dbReference type="NCBI Taxonomy" id="336831"/>
    <lineage>
        <taxon>Bacteria</taxon>
        <taxon>Pseudomonadati</taxon>
        <taxon>Pseudomonadota</taxon>
        <taxon>Gammaproteobacteria</taxon>
        <taxon>Chromatiales</taxon>
        <taxon>Chromatiaceae</taxon>
        <taxon>Arsukibacterium</taxon>
    </lineage>
</organism>
<dbReference type="InterPro" id="IPR008993">
    <property type="entry name" value="TIMP-like_OB-fold"/>
</dbReference>
<protein>
    <submittedName>
        <fullName evidence="1">Uncharacterized protein</fullName>
    </submittedName>
</protein>
<dbReference type="STRING" id="336831.WG68_15215"/>
<reference evidence="1 2" key="1">
    <citation type="submission" date="2015-03" db="EMBL/GenBank/DDBJ databases">
        <title>Draft genome sequences of two protease-producing strains of Arsukibacterium isolated from two cold and alkaline environments.</title>
        <authorList>
            <person name="Lylloff J.E."/>
            <person name="Skov L.B."/>
            <person name="Jepsen M."/>
            <person name="Hallin P.F."/>
            <person name="Sorensen S.J."/>
            <person name="Stougaard P."/>
            <person name="Glaring M.A."/>
        </authorList>
    </citation>
    <scope>NUCLEOTIDE SEQUENCE [LARGE SCALE GENOMIC DNA]</scope>
    <source>
        <strain evidence="1 2">GCM72</strain>
    </source>
</reference>
<dbReference type="AlphaFoldDB" id="A0A0M2V5F2"/>
<keyword evidence="2" id="KW-1185">Reference proteome</keyword>